<feature type="region of interest" description="Disordered" evidence="1">
    <location>
        <begin position="124"/>
        <end position="174"/>
    </location>
</feature>
<feature type="region of interest" description="Disordered" evidence="1">
    <location>
        <begin position="1"/>
        <end position="90"/>
    </location>
</feature>
<comment type="caution">
    <text evidence="3">The sequence shown here is derived from an EMBL/GenBank/DDBJ whole genome shotgun (WGS) entry which is preliminary data.</text>
</comment>
<evidence type="ECO:0000256" key="2">
    <source>
        <dbReference type="SAM" id="Phobius"/>
    </source>
</evidence>
<gene>
    <name evidence="3" type="ORF">BGZ95_003043</name>
</gene>
<organism evidence="3 4">
    <name type="scientific">Linnemannia exigua</name>
    <dbReference type="NCBI Taxonomy" id="604196"/>
    <lineage>
        <taxon>Eukaryota</taxon>
        <taxon>Fungi</taxon>
        <taxon>Fungi incertae sedis</taxon>
        <taxon>Mucoromycota</taxon>
        <taxon>Mortierellomycotina</taxon>
        <taxon>Mortierellomycetes</taxon>
        <taxon>Mortierellales</taxon>
        <taxon>Mortierellaceae</taxon>
        <taxon>Linnemannia</taxon>
    </lineage>
</organism>
<evidence type="ECO:0000256" key="1">
    <source>
        <dbReference type="SAM" id="MobiDB-lite"/>
    </source>
</evidence>
<feature type="compositionally biased region" description="Basic and acidic residues" evidence="1">
    <location>
        <begin position="1"/>
        <end position="15"/>
    </location>
</feature>
<feature type="compositionally biased region" description="Low complexity" evidence="1">
    <location>
        <begin position="16"/>
        <end position="27"/>
    </location>
</feature>
<name>A0AAD4D6G7_9FUNG</name>
<evidence type="ECO:0008006" key="5">
    <source>
        <dbReference type="Google" id="ProtNLM"/>
    </source>
</evidence>
<feature type="compositionally biased region" description="Polar residues" evidence="1">
    <location>
        <begin position="28"/>
        <end position="42"/>
    </location>
</feature>
<keyword evidence="2" id="KW-0472">Membrane</keyword>
<feature type="compositionally biased region" description="Low complexity" evidence="1">
    <location>
        <begin position="530"/>
        <end position="553"/>
    </location>
</feature>
<sequence length="553" mass="59446">MEHDSFLAAHNKEYLAHAQAQAQTQAQSPASRTSLQQQQPYHPSNDPYLNDPTAGGGGGYGMVNPYHYQQSPTLSAAHSGPGSDAGYTSPQLQYNQAATGGFQSYQNSPHMDNADYRQDPYRSVYAQQQHQQQLQQQQHLGSFSPYQGSMALPFDDMNQNTHHSRLSLASSSVSGASQRYPMHVFQSQGSTQALSSSFAQSRHQAGSIGPASEYGGRSEQDNEESPQRAKSDNNEGDLDENTEILARNSQSGDRSVISLSDYDKKRGGKKHQKGFSEDSDEEEGQERGENRHRDKKRCYCCSRRLCVYMTFAIILVVGIALYFLVPRAPAFSFRSVSSLGPPVITERQFRENFTLHLRVDSSESYLPLKINSIDMTVWLKIDQSKIGNNDGLPSSFVIQPKTIQVISLPMVFDYTSNIIDTNADGTYQNLLKACRTVDPTDISLIIGGKINVWGLNWIWKPQFGLNVGNIDCPVNAKDPLTDPLPPAGQPSSPPPSLPASATTTANGGTATGTLAAPSGGGGGGGGGGATTAPGTGAATPTPTAPAAPAGRTA</sequence>
<dbReference type="AlphaFoldDB" id="A0AAD4D6G7"/>
<dbReference type="Proteomes" id="UP001194580">
    <property type="component" value="Unassembled WGS sequence"/>
</dbReference>
<keyword evidence="4" id="KW-1185">Reference proteome</keyword>
<feature type="compositionally biased region" description="Low complexity" evidence="1">
    <location>
        <begin position="127"/>
        <end position="140"/>
    </location>
</feature>
<dbReference type="EMBL" id="JAAAIL010001675">
    <property type="protein sequence ID" value="KAG0266489.1"/>
    <property type="molecule type" value="Genomic_DNA"/>
</dbReference>
<feature type="compositionally biased region" description="Polar residues" evidence="1">
    <location>
        <begin position="187"/>
        <end position="204"/>
    </location>
</feature>
<feature type="compositionally biased region" description="Gly residues" evidence="1">
    <location>
        <begin position="518"/>
        <end position="529"/>
    </location>
</feature>
<protein>
    <recommendedName>
        <fullName evidence="5">Late embryogenesis abundant protein LEA-2 subgroup domain-containing protein</fullName>
    </recommendedName>
</protein>
<evidence type="ECO:0000313" key="3">
    <source>
        <dbReference type="EMBL" id="KAG0266489.1"/>
    </source>
</evidence>
<proteinExistence type="predicted"/>
<keyword evidence="2" id="KW-1133">Transmembrane helix</keyword>
<feature type="transmembrane region" description="Helical" evidence="2">
    <location>
        <begin position="307"/>
        <end position="325"/>
    </location>
</feature>
<reference evidence="3" key="1">
    <citation type="journal article" date="2020" name="Fungal Divers.">
        <title>Resolving the Mortierellaceae phylogeny through synthesis of multi-gene phylogenetics and phylogenomics.</title>
        <authorList>
            <person name="Vandepol N."/>
            <person name="Liber J."/>
            <person name="Desiro A."/>
            <person name="Na H."/>
            <person name="Kennedy M."/>
            <person name="Barry K."/>
            <person name="Grigoriev I.V."/>
            <person name="Miller A.N."/>
            <person name="O'Donnell K."/>
            <person name="Stajich J.E."/>
            <person name="Bonito G."/>
        </authorList>
    </citation>
    <scope>NUCLEOTIDE SEQUENCE</scope>
    <source>
        <strain evidence="3">NRRL 28262</strain>
    </source>
</reference>
<feature type="compositionally biased region" description="Low complexity" evidence="1">
    <location>
        <begin position="498"/>
        <end position="517"/>
    </location>
</feature>
<feature type="region of interest" description="Disordered" evidence="1">
    <location>
        <begin position="187"/>
        <end position="293"/>
    </location>
</feature>
<accession>A0AAD4D6G7</accession>
<feature type="compositionally biased region" description="Pro residues" evidence="1">
    <location>
        <begin position="482"/>
        <end position="497"/>
    </location>
</feature>
<evidence type="ECO:0000313" key="4">
    <source>
        <dbReference type="Proteomes" id="UP001194580"/>
    </source>
</evidence>
<feature type="compositionally biased region" description="Basic and acidic residues" evidence="1">
    <location>
        <begin position="216"/>
        <end position="233"/>
    </location>
</feature>
<feature type="compositionally biased region" description="Polar residues" evidence="1">
    <location>
        <begin position="67"/>
        <end position="76"/>
    </location>
</feature>
<feature type="region of interest" description="Disordered" evidence="1">
    <location>
        <begin position="477"/>
        <end position="553"/>
    </location>
</feature>
<keyword evidence="2" id="KW-0812">Transmembrane</keyword>